<gene>
    <name evidence="1" type="ORF">EWH12_17270</name>
</gene>
<sequence length="119" mass="11955">MSILDNILGQVGSNIDIANMAAKVGIDPAMAEKAVAALGAAHSQPSDTVATAAAQTGIDSGTLNQIVGHIGGEGALARFSQLFGDHPQAAGLLGMLDRDGDGNPLNDVMGMAKNLFGKD</sequence>
<accession>A0A8G2DYA2</accession>
<reference evidence="1 2" key="1">
    <citation type="submission" date="2019-02" db="EMBL/GenBank/DDBJ databases">
        <authorList>
            <person name="Feng G."/>
        </authorList>
    </citation>
    <scope>NUCLEOTIDE SEQUENCE [LARGE SCALE GENOMIC DNA]</scope>
    <source>
        <strain evidence="1 2">CCTCC AB 2011146</strain>
    </source>
</reference>
<evidence type="ECO:0008006" key="3">
    <source>
        <dbReference type="Google" id="ProtNLM"/>
    </source>
</evidence>
<dbReference type="RefSeq" id="WP_129927335.1">
    <property type="nucleotide sequence ID" value="NZ_SEOO01000035.1"/>
</dbReference>
<proteinExistence type="predicted"/>
<name>A0A8G2DYA2_9SPHN</name>
<protein>
    <recommendedName>
        <fullName evidence="3">DUF937 domain-containing protein</fullName>
    </recommendedName>
</protein>
<organism evidence="1 2">
    <name type="scientific">Sphingobium cupriresistens</name>
    <dbReference type="NCBI Taxonomy" id="1132417"/>
    <lineage>
        <taxon>Bacteria</taxon>
        <taxon>Pseudomonadati</taxon>
        <taxon>Pseudomonadota</taxon>
        <taxon>Alphaproteobacteria</taxon>
        <taxon>Sphingomonadales</taxon>
        <taxon>Sphingomonadaceae</taxon>
        <taxon>Sphingobium</taxon>
    </lineage>
</organism>
<dbReference type="Proteomes" id="UP000291572">
    <property type="component" value="Unassembled WGS sequence"/>
</dbReference>
<dbReference type="OrthoDB" id="7450771at2"/>
<dbReference type="AlphaFoldDB" id="A0A8G2DYA2"/>
<evidence type="ECO:0000313" key="1">
    <source>
        <dbReference type="EMBL" id="RYM08235.1"/>
    </source>
</evidence>
<evidence type="ECO:0000313" key="2">
    <source>
        <dbReference type="Proteomes" id="UP000291572"/>
    </source>
</evidence>
<dbReference type="EMBL" id="SEOO01000035">
    <property type="protein sequence ID" value="RYM08235.1"/>
    <property type="molecule type" value="Genomic_DNA"/>
</dbReference>
<comment type="caution">
    <text evidence="1">The sequence shown here is derived from an EMBL/GenBank/DDBJ whole genome shotgun (WGS) entry which is preliminary data.</text>
</comment>